<evidence type="ECO:0000256" key="2">
    <source>
        <dbReference type="ARBA" id="ARBA00022448"/>
    </source>
</evidence>
<evidence type="ECO:0000256" key="1">
    <source>
        <dbReference type="ARBA" id="ARBA00004651"/>
    </source>
</evidence>
<feature type="transmembrane region" description="Helical" evidence="7">
    <location>
        <begin position="101"/>
        <end position="122"/>
    </location>
</feature>
<dbReference type="InterPro" id="IPR000515">
    <property type="entry name" value="MetI-like"/>
</dbReference>
<evidence type="ECO:0000313" key="9">
    <source>
        <dbReference type="Proteomes" id="UP000005940"/>
    </source>
</evidence>
<feature type="transmembrane region" description="Helical" evidence="7">
    <location>
        <begin position="236"/>
        <end position="262"/>
    </location>
</feature>
<dbReference type="GO" id="GO:0055085">
    <property type="term" value="P:transmembrane transport"/>
    <property type="evidence" value="ECO:0007669"/>
    <property type="project" value="InterPro"/>
</dbReference>
<dbReference type="InterPro" id="IPR035906">
    <property type="entry name" value="MetI-like_sf"/>
</dbReference>
<evidence type="ECO:0000256" key="3">
    <source>
        <dbReference type="ARBA" id="ARBA00022475"/>
    </source>
</evidence>
<dbReference type="Proteomes" id="UP000005940">
    <property type="component" value="Chromosome"/>
</dbReference>
<dbReference type="Pfam" id="PF00528">
    <property type="entry name" value="BPD_transp_1"/>
    <property type="match status" value="1"/>
</dbReference>
<evidence type="ECO:0000256" key="7">
    <source>
        <dbReference type="RuleBase" id="RU363032"/>
    </source>
</evidence>
<dbReference type="CDD" id="cd06261">
    <property type="entry name" value="TM_PBP2"/>
    <property type="match status" value="1"/>
</dbReference>
<evidence type="ECO:0000256" key="6">
    <source>
        <dbReference type="ARBA" id="ARBA00023136"/>
    </source>
</evidence>
<dbReference type="Pfam" id="PF19300">
    <property type="entry name" value="BPD_transp_1_N"/>
    <property type="match status" value="1"/>
</dbReference>
<reference evidence="8 9" key="1">
    <citation type="journal article" date="2012" name="J. Bacteriol.">
        <title>Draft genome of Streptomyces tsukubaensis NRRL 18488, the producer of the clinically important immunosuppressant tacrolimus (FK506).</title>
        <authorList>
            <person name="Barreiro C."/>
            <person name="Prieto C."/>
            <person name="Sola-Landa A."/>
            <person name="Solera E."/>
            <person name="Martinez-Castro M."/>
            <person name="Perez-Redondo R."/>
            <person name="Garcia-Estrada C."/>
            <person name="Aparicio J.F."/>
            <person name="Fernandez-Martinez L.T."/>
            <person name="Santos-Aberturas J."/>
            <person name="Salehi-Najafabadi Z."/>
            <person name="Rodriguez-Garcia A."/>
            <person name="Tauch A."/>
            <person name="Martin J.F."/>
        </authorList>
    </citation>
    <scope>NUCLEOTIDE SEQUENCE [LARGE SCALE GENOMIC DNA]</scope>
    <source>
        <strain evidence="9">DSM 42081 / NBRC 108919 / NRRL 18488 / 9993</strain>
    </source>
</reference>
<gene>
    <name evidence="8" type="ORF">STSU_003620</name>
</gene>
<feature type="transmembrane region" description="Helical" evidence="7">
    <location>
        <begin position="282"/>
        <end position="308"/>
    </location>
</feature>
<feature type="transmembrane region" description="Helical" evidence="7">
    <location>
        <begin position="134"/>
        <end position="159"/>
    </location>
</feature>
<sequence length="319" mass="34132">MAGHVLRRAAAMAVVLLIVLTLVFFLMRMAPGSPAYLIVGADATEAEIAQVERELGLDRPLFVQYAAELGRILTGDLGDSIFTGEPVVDELMLRLPVTLELTAVSLAFWIPLALLAGRFAAARRDTAADAAVRVMGNLSIAVPSFWLGALLILLFGLYLPGVLPSSGWVGFSEDPLGHLRALVLPAFVLGLGTFGVTASTLRVSMLEAVRTDYVRFGHAMGLSERRINHSLAFRNSLLPTTAVVGQLVGVMLSGSVLIENLFNLPGMGRLLVDGIRRQDYPLAVGATLALAVFFLLANLIVDILYAALNPRVRQKFAGA</sequence>
<feature type="transmembrane region" description="Helical" evidence="7">
    <location>
        <begin position="9"/>
        <end position="27"/>
    </location>
</feature>
<dbReference type="EMBL" id="CP029159">
    <property type="protein sequence ID" value="QKM66384.1"/>
    <property type="molecule type" value="Genomic_DNA"/>
</dbReference>
<keyword evidence="9" id="KW-1185">Reference proteome</keyword>
<dbReference type="InterPro" id="IPR045621">
    <property type="entry name" value="BPD_transp_1_N"/>
</dbReference>
<proteinExistence type="inferred from homology"/>
<keyword evidence="5 7" id="KW-1133">Transmembrane helix</keyword>
<dbReference type="Gene3D" id="1.10.3720.10">
    <property type="entry name" value="MetI-like"/>
    <property type="match status" value="1"/>
</dbReference>
<name>I2NA17_STRT9</name>
<dbReference type="PANTHER" id="PTHR43163:SF6">
    <property type="entry name" value="DIPEPTIDE TRANSPORT SYSTEM PERMEASE PROTEIN DPPB-RELATED"/>
    <property type="match status" value="1"/>
</dbReference>
<evidence type="ECO:0000313" key="8">
    <source>
        <dbReference type="EMBL" id="QKM66384.1"/>
    </source>
</evidence>
<evidence type="ECO:0000256" key="5">
    <source>
        <dbReference type="ARBA" id="ARBA00022989"/>
    </source>
</evidence>
<keyword evidence="2 7" id="KW-0813">Transport</keyword>
<keyword evidence="6 7" id="KW-0472">Membrane</keyword>
<dbReference type="PANTHER" id="PTHR43163">
    <property type="entry name" value="DIPEPTIDE TRANSPORT SYSTEM PERMEASE PROTEIN DPPB-RELATED"/>
    <property type="match status" value="1"/>
</dbReference>
<dbReference type="AlphaFoldDB" id="I2NA17"/>
<comment type="similarity">
    <text evidence="7">Belongs to the binding-protein-dependent transport system permease family.</text>
</comment>
<dbReference type="PROSITE" id="PS50928">
    <property type="entry name" value="ABC_TM1"/>
    <property type="match status" value="1"/>
</dbReference>
<evidence type="ECO:0000256" key="4">
    <source>
        <dbReference type="ARBA" id="ARBA00022692"/>
    </source>
</evidence>
<keyword evidence="4 7" id="KW-0812">Transmembrane</keyword>
<accession>I2NA17</accession>
<organism evidence="8 9">
    <name type="scientific">Streptomyces tsukubensis (strain DSM 42081 / NBRC 108919 / NRRL 18488 / 9993)</name>
    <dbReference type="NCBI Taxonomy" id="1114943"/>
    <lineage>
        <taxon>Bacteria</taxon>
        <taxon>Bacillati</taxon>
        <taxon>Actinomycetota</taxon>
        <taxon>Actinomycetes</taxon>
        <taxon>Kitasatosporales</taxon>
        <taxon>Streptomycetaceae</taxon>
        <taxon>Streptomyces</taxon>
    </lineage>
</organism>
<dbReference type="GO" id="GO:0005886">
    <property type="term" value="C:plasma membrane"/>
    <property type="evidence" value="ECO:0007669"/>
    <property type="project" value="UniProtKB-SubCell"/>
</dbReference>
<dbReference type="SUPFAM" id="SSF161098">
    <property type="entry name" value="MetI-like"/>
    <property type="match status" value="1"/>
</dbReference>
<dbReference type="RefSeq" id="WP_006345277.1">
    <property type="nucleotide sequence ID" value="NZ_CP029159.1"/>
</dbReference>
<keyword evidence="3" id="KW-1003">Cell membrane</keyword>
<feature type="transmembrane region" description="Helical" evidence="7">
    <location>
        <begin position="179"/>
        <end position="201"/>
    </location>
</feature>
<protein>
    <submittedName>
        <fullName evidence="8">ABC transporter permease</fullName>
    </submittedName>
</protein>
<comment type="subcellular location">
    <subcellularLocation>
        <location evidence="1 7">Cell membrane</location>
        <topology evidence="1 7">Multi-pass membrane protein</topology>
    </subcellularLocation>
</comment>